<sequence length="57" mass="6308">MSCVVCFNCDTDMKKLSDAIKQGLVTFSGRLYLRSLGGQLVIAGYDLNMESEEVTQE</sequence>
<comment type="caution">
    <text evidence="1">The sequence shown here is derived from an EMBL/GenBank/DDBJ whole genome shotgun (WGS) entry which is preliminary data.</text>
</comment>
<keyword evidence="2" id="KW-1185">Reference proteome</keyword>
<evidence type="ECO:0000313" key="2">
    <source>
        <dbReference type="Proteomes" id="UP000186922"/>
    </source>
</evidence>
<dbReference type="Proteomes" id="UP000186922">
    <property type="component" value="Unassembled WGS sequence"/>
</dbReference>
<proteinExistence type="predicted"/>
<reference evidence="1 2" key="1">
    <citation type="journal article" date="2016" name="Nat. Commun.">
        <title>Extremotolerant tardigrade genome and improved radiotolerance of human cultured cells by tardigrade-unique protein.</title>
        <authorList>
            <person name="Hashimoto T."/>
            <person name="Horikawa D.D."/>
            <person name="Saito Y."/>
            <person name="Kuwahara H."/>
            <person name="Kozuka-Hata H."/>
            <person name="Shin-I T."/>
            <person name="Minakuchi Y."/>
            <person name="Ohishi K."/>
            <person name="Motoyama A."/>
            <person name="Aizu T."/>
            <person name="Enomoto A."/>
            <person name="Kondo K."/>
            <person name="Tanaka S."/>
            <person name="Hara Y."/>
            <person name="Koshikawa S."/>
            <person name="Sagara H."/>
            <person name="Miura T."/>
            <person name="Yokobori S."/>
            <person name="Miyagawa K."/>
            <person name="Suzuki Y."/>
            <person name="Kubo T."/>
            <person name="Oyama M."/>
            <person name="Kohara Y."/>
            <person name="Fujiyama A."/>
            <person name="Arakawa K."/>
            <person name="Katayama T."/>
            <person name="Toyoda A."/>
            <person name="Kunieda T."/>
        </authorList>
    </citation>
    <scope>NUCLEOTIDE SEQUENCE [LARGE SCALE GENOMIC DNA]</scope>
    <source>
        <strain evidence="1 2">YOKOZUNA-1</strain>
    </source>
</reference>
<dbReference type="AlphaFoldDB" id="A0A1D1VCD6"/>
<accession>A0A1D1VCD6</accession>
<protein>
    <submittedName>
        <fullName evidence="1">Uncharacterized protein</fullName>
    </submittedName>
</protein>
<evidence type="ECO:0000313" key="1">
    <source>
        <dbReference type="EMBL" id="GAU99296.1"/>
    </source>
</evidence>
<organism evidence="1 2">
    <name type="scientific">Ramazzottius varieornatus</name>
    <name type="common">Water bear</name>
    <name type="synonym">Tardigrade</name>
    <dbReference type="NCBI Taxonomy" id="947166"/>
    <lineage>
        <taxon>Eukaryota</taxon>
        <taxon>Metazoa</taxon>
        <taxon>Ecdysozoa</taxon>
        <taxon>Tardigrada</taxon>
        <taxon>Eutardigrada</taxon>
        <taxon>Parachela</taxon>
        <taxon>Hypsibioidea</taxon>
        <taxon>Ramazzottiidae</taxon>
        <taxon>Ramazzottius</taxon>
    </lineage>
</organism>
<gene>
    <name evidence="1" type="primary">RvY_10321-1</name>
    <name evidence="1" type="synonym">RvY_10321.1</name>
    <name evidence="1" type="ORF">RvY_10321</name>
</gene>
<name>A0A1D1VCD6_RAMVA</name>
<dbReference type="EMBL" id="BDGG01000005">
    <property type="protein sequence ID" value="GAU99296.1"/>
    <property type="molecule type" value="Genomic_DNA"/>
</dbReference>